<feature type="compositionally biased region" description="Basic and acidic residues" evidence="1">
    <location>
        <begin position="361"/>
        <end position="377"/>
    </location>
</feature>
<evidence type="ECO:0000256" key="1">
    <source>
        <dbReference type="SAM" id="MobiDB-lite"/>
    </source>
</evidence>
<keyword evidence="3" id="KW-1185">Reference proteome</keyword>
<dbReference type="InterPro" id="IPR011256">
    <property type="entry name" value="Reg_factor_effector_dom_sf"/>
</dbReference>
<accession>A0ABV4TA64</accession>
<dbReference type="Proteomes" id="UP001574169">
    <property type="component" value="Unassembled WGS sequence"/>
</dbReference>
<dbReference type="Gene3D" id="3.20.80.10">
    <property type="entry name" value="Regulatory factor, effector binding domain"/>
    <property type="match status" value="1"/>
</dbReference>
<dbReference type="Pfam" id="PF10604">
    <property type="entry name" value="Polyketide_cyc2"/>
    <property type="match status" value="1"/>
</dbReference>
<dbReference type="InterPro" id="IPR019587">
    <property type="entry name" value="Polyketide_cyclase/dehydratase"/>
</dbReference>
<dbReference type="EMBL" id="JBCFQL010000002">
    <property type="protein sequence ID" value="MFA9190151.1"/>
    <property type="molecule type" value="Genomic_DNA"/>
</dbReference>
<organism evidence="2 3">
    <name type="scientific">Flavobacterium zubiriense</name>
    <dbReference type="NCBI Taxonomy" id="3138075"/>
    <lineage>
        <taxon>Bacteria</taxon>
        <taxon>Pseudomonadati</taxon>
        <taxon>Bacteroidota</taxon>
        <taxon>Flavobacteriia</taxon>
        <taxon>Flavobacteriales</taxon>
        <taxon>Flavobacteriaceae</taxon>
        <taxon>Flavobacterium</taxon>
    </lineage>
</organism>
<comment type="caution">
    <text evidence="2">The sequence shown here is derived from an EMBL/GenBank/DDBJ whole genome shotgun (WGS) entry which is preliminary data.</text>
</comment>
<evidence type="ECO:0000313" key="2">
    <source>
        <dbReference type="EMBL" id="MFA9190151.1"/>
    </source>
</evidence>
<gene>
    <name evidence="2" type="ORF">AAGV28_02105</name>
</gene>
<protein>
    <submittedName>
        <fullName evidence="2">SRPBCC family protein</fullName>
    </submittedName>
</protein>
<dbReference type="Gene3D" id="3.30.530.20">
    <property type="match status" value="1"/>
</dbReference>
<feature type="region of interest" description="Disordered" evidence="1">
    <location>
        <begin position="347"/>
        <end position="377"/>
    </location>
</feature>
<evidence type="ECO:0000313" key="3">
    <source>
        <dbReference type="Proteomes" id="UP001574169"/>
    </source>
</evidence>
<dbReference type="SUPFAM" id="SSF55136">
    <property type="entry name" value="Probable bacterial effector-binding domain"/>
    <property type="match status" value="1"/>
</dbReference>
<dbReference type="RefSeq" id="WP_373405177.1">
    <property type="nucleotide sequence ID" value="NZ_JBCFQL010000002.1"/>
</dbReference>
<name>A0ABV4TA64_9FLAO</name>
<dbReference type="CDD" id="cd07818">
    <property type="entry name" value="SRPBCC_1"/>
    <property type="match status" value="1"/>
</dbReference>
<reference evidence="2 3" key="1">
    <citation type="submission" date="2024-04" db="EMBL/GenBank/DDBJ databases">
        <title>New Clade of Flavobacterium.</title>
        <authorList>
            <person name="Matos L."/>
            <person name="Proenca D.N."/>
            <person name="Fransisco R.M."/>
            <person name="Chung A.P."/>
            <person name="Maccario L."/>
            <person name="Sorensen S.J."/>
            <person name="Morais P.V."/>
        </authorList>
    </citation>
    <scope>NUCLEOTIDE SEQUENCE [LARGE SCALE GENOMIC DNA]</scope>
    <source>
        <strain evidence="2 3">FZUC8N2.13</strain>
    </source>
</reference>
<dbReference type="InterPro" id="IPR023393">
    <property type="entry name" value="START-like_dom_sf"/>
</dbReference>
<dbReference type="SUPFAM" id="SSF55961">
    <property type="entry name" value="Bet v1-like"/>
    <property type="match status" value="1"/>
</dbReference>
<proteinExistence type="predicted"/>
<sequence>MRILKYIFLLLLLSIVALSIFIATQKGDFLVEKSKIINSPKASVYNYVNDYRNWSDFSSWTTEDPEIKINYPQNTVGKGASFSWEGKEGNGEIHTTAVKENDSIAQKMEFEGTSSMISWHFKDTIGGTKVTWKAKGKMSYFFKIYTALNGGANRVIGAIYEKSLTNLDKALDFEINTFSTIDNGLVKKPVMNYIGQTFTSELVKVTRNFKIIIPKLETFCNENNITVSGKPFIIYHTYDEVKKLAKITIGIGIRDAIFLSTGSDIVAGKLDAFEAVKTTLTGDYSHLKTANTKSLNYLNQNKLSPNPVFSHLEIFATGKNNVKNPSKWVTEIYIPIIPKVVPQEKTYNPAKPATPSLEKNIPIEESKPKATEEESEF</sequence>